<feature type="non-terminal residue" evidence="1">
    <location>
        <position position="2197"/>
    </location>
</feature>
<dbReference type="RefSeq" id="WP_166400431.1">
    <property type="nucleotide sequence ID" value="NZ_JAANAS010000053.1"/>
</dbReference>
<proteinExistence type="predicted"/>
<evidence type="ECO:0000313" key="1">
    <source>
        <dbReference type="EMBL" id="NGZ90179.1"/>
    </source>
</evidence>
<evidence type="ECO:0000313" key="2">
    <source>
        <dbReference type="Proteomes" id="UP000643701"/>
    </source>
</evidence>
<reference evidence="1" key="1">
    <citation type="submission" date="2020-03" db="EMBL/GenBank/DDBJ databases">
        <title>Psychroflexus Maritimus sp. nov., isolate from marine sediment.</title>
        <authorList>
            <person name="Zhong Y.-L."/>
        </authorList>
    </citation>
    <scope>NUCLEOTIDE SEQUENCE</scope>
    <source>
        <strain evidence="1">C1</strain>
    </source>
</reference>
<dbReference type="EMBL" id="JAANAS010000053">
    <property type="protein sequence ID" value="NGZ90179.1"/>
    <property type="molecule type" value="Genomic_DNA"/>
</dbReference>
<comment type="caution">
    <text evidence="1">The sequence shown here is derived from an EMBL/GenBank/DDBJ whole genome shotgun (WGS) entry which is preliminary data.</text>
</comment>
<sequence>MVWSVFSFSQTLTISNSGETGTSGNNWTASGSNPVTISSTGTADVNTSVIEGYLNAGTSVLLEGSLINVANAIDKTAGGDATLTLRAGGTDTEGYGRAQINADIESTSGALNIVLWSDYNNHNRAGATASSSATITTNGGHFWMGGSATTQGSTTWNGLTVGDGPSVNDNGSTNQNAIDFDGVTLSTSGGDVLMWAAPGDGSGTQGINFHTSSSVNTGTGDIILAADVLTGASTLTSTGHLYLVPDGGAYGGSVTWSHNNASPNIDVSGTFDALTINTFNSLGGFTIGEYTGMTGVTFSNTSDITVTNSIDVAGPVTVYGDNITLDNSLNTTSGGANGDILVKASGDISLTANESITTSGGDVILWANSDNQVANGSISLRKASSITTGSTSVTGGSVWLGGGVDGGTWNGLSVGQGYAVPGTFFTPSDGGSDFEAGVYLERSSIESFGGEIKIAADASTGAAGLITYGNTVNIDAGSGAIQIEAQNSVNSGKHNGIMFGNHDISVASTVNILSSSPADAITIEAHGSGTGNAIGISGTLNIVSSGGGDVLISGDAQGSGRSIVSGSYYHGLTNIYANSGRITLDGHANGVVVAAAVKNGQTTGPSEINIGQGGSITSSTSDVFITGDAIDIGADGMDIVSSGSVTVEPSNTSFSSGFSWPISNLSLDAAVSGLTLGKTSNTQVMTIASATSIAGPISVYGGQINVDANLTSTATSGTGITITGPRIIQNDGIDATTSGADISYTANGYVTEGTGETLIVLDGSSGNKTKLNANGGNISLTASFGAGGVDGAITRTIAFSDAEIRTSGTGQVSLTADATNHPNTTNTAWGMQPGNASIITENGSITLDMTGGSASSNSRGLGLDGNSMQLLSETGTISIRDRQPAGLTGNYNGLYLRPSTANAILFGADGSEVISSSSDVLIQADKATFDITTTRFNTTGELSIEPLSASFGSAFTYQNINLESTVTGLRLGKMGNTADVTIATATNIAGPIAVYGGNIAVNQNLTSNAAGGDILLKGTGKITLAASKTIQSNNSDIVLWANSADGTSGGIDINNNAGINSANGSTNQLTGGGSIVLGGGSATRTLASGMVVPTGASNGTGSNISGIHLGTENQSTDIGIYSGGGDVSLSGVSTSGNYQGVQWDEDGLIDAGNGSISITGSSAEWHGIELGAYGGKFTLKAANGVAINGSSSDTGARAGFQGSGDIIVSGNGAIDLTGNAPNSSYHGVVFGGNALAASGDITFDGGAKGIQLSSVTIIGKEASTSVTASSSNVHLTGDVVNFNASSTINTTGTVTVQPNPTSTSFSSTLDLTSNLALSSDVSGLTVGKDGNTANITINSAQTIAGPISVYGGSIAVNQNLTSTASGEDILLKGSGSITLASSKTITTNAGDVILWANRNNVTSGTGNHGITLAGSNTVSTSGGKIVLAGGLDDGGNGGTGSDGIPDGYSYSGSSSDQGIELANAASLLSGGGDILIRGAGGTKEGIIASDQLLIDAGTGVIVIEGKSSGLKGINLGSNTPNIAITSASPQMAAIVITGTSTTNVYGIDLGNTSGSGNILIQSTAAIGGGVTITGTSKGNIGLHNRINNGRTQILSNAGDINITTNNTENNKFDFFVASQQGFYVGERSDSQSVNGVTPVTGFTGNVTITARHSINLEDALNIESAGQNANITLTADNIDGSGTATLTAGGGLVYEPYSASFSEAQSWPPNNLTVSSGFSRLRLGKEGNTANITFGSATSIAGPITAYGGTITLNADLTTTNGGDISLYTDNALGGLTTSRTLTAAGAFKYIPRGTTFSADVTYPITNLTASSTGLTIGNATNDKNITINADVTGDAGIELFGNDIDINANLETTNSANLEFKGNTTIAAGQHIASNGNFTHDGDLLFKSDATNGDAYLGSIDGTYTKTSGTVITEKYYPAQRAFRMVASPVDGGSLFDNWQNGGANETGIGTHITGEVGTVGQHNSTTGIDYTISGNPSMFYFDSGWQAVADSKNRDLEAGVPYRLMVRGDRGIDLSSNESTPTPTKLISTGTLKVGSITPTFPSATAGSNTFAFIANPYQSRIDVSEVLAANSNTDSNQLWVWDPMINTRGGFVTIDQFSSGNGTTTPTSSTATKFIEPGQAFFIQLTGTNSTISFTEDVKDVTTALDKSAPFSDNQMSMLLDLKNEGNQVIDAIRLRFATDGITEVDAADIAKMG</sequence>
<organism evidence="1 2">
    <name type="scientific">Psychroflexus maritimus</name>
    <dbReference type="NCBI Taxonomy" id="2714865"/>
    <lineage>
        <taxon>Bacteria</taxon>
        <taxon>Pseudomonadati</taxon>
        <taxon>Bacteroidota</taxon>
        <taxon>Flavobacteriia</taxon>
        <taxon>Flavobacteriales</taxon>
        <taxon>Flavobacteriaceae</taxon>
        <taxon>Psychroflexus</taxon>
    </lineage>
</organism>
<protein>
    <submittedName>
        <fullName evidence="1">Uncharacterized protein</fullName>
    </submittedName>
</protein>
<keyword evidence="2" id="KW-1185">Reference proteome</keyword>
<gene>
    <name evidence="1" type="ORF">G7034_07930</name>
</gene>
<accession>A0A967AKW7</accession>
<dbReference type="Proteomes" id="UP000643701">
    <property type="component" value="Unassembled WGS sequence"/>
</dbReference>
<name>A0A967AKW7_9FLAO</name>